<evidence type="ECO:0000313" key="2">
    <source>
        <dbReference type="EMBL" id="ATW54207.1"/>
    </source>
</evidence>
<organism evidence="2 3">
    <name type="scientific">Salmonella diarizonae</name>
    <dbReference type="NCBI Taxonomy" id="59204"/>
    <lineage>
        <taxon>Bacteria</taxon>
        <taxon>Pseudomonadati</taxon>
        <taxon>Pseudomonadota</taxon>
        <taxon>Gammaproteobacteria</taxon>
        <taxon>Enterobacterales</taxon>
        <taxon>Enterobacteriaceae</taxon>
        <taxon>Salmonella</taxon>
    </lineage>
</organism>
<accession>A0A2I5HF76</accession>
<keyword evidence="1" id="KW-0732">Signal</keyword>
<feature type="chain" id="PRO_5014445342" evidence="1">
    <location>
        <begin position="35"/>
        <end position="179"/>
    </location>
</feature>
<dbReference type="Proteomes" id="UP000230639">
    <property type="component" value="Chromosome"/>
</dbReference>
<sequence>MLIVKILFVFMVGCKVKLKYIFLLTALSAPVAYADWTTKTDDDVFSGGKSAMMLGELSSIMSNAVFDCSENKLTFSLVEEDNNSKLDEPIPVDLFVKIDGDEVIKLNALLMRRNSRFIGAESSDKDNIIKLLKQLQAAKKKIIVGIQGKGGESRQSYSGDVINSTGAVSKFVKACKINL</sequence>
<evidence type="ECO:0000313" key="3">
    <source>
        <dbReference type="Proteomes" id="UP000230639"/>
    </source>
</evidence>
<name>A0A2I5HF76_SALDZ</name>
<protein>
    <submittedName>
        <fullName evidence="2">Uncharacterized protein</fullName>
    </submittedName>
</protein>
<dbReference type="AlphaFoldDB" id="A0A2I5HF76"/>
<gene>
    <name evidence="2" type="ORF">CNQ75_06510</name>
</gene>
<dbReference type="EMBL" id="CP023345">
    <property type="protein sequence ID" value="ATW54207.1"/>
    <property type="molecule type" value="Genomic_DNA"/>
</dbReference>
<proteinExistence type="predicted"/>
<evidence type="ECO:0000256" key="1">
    <source>
        <dbReference type="SAM" id="SignalP"/>
    </source>
</evidence>
<feature type="signal peptide" evidence="1">
    <location>
        <begin position="1"/>
        <end position="34"/>
    </location>
</feature>
<reference evidence="2 3" key="1">
    <citation type="submission" date="2017-09" db="EMBL/GenBank/DDBJ databases">
        <title>Complete genome of Salmonella enterica subsp. diarizonae isolated from stool of a patient with bacterial enteropathy.</title>
        <authorList>
            <person name="Zhou J."/>
            <person name="Chen Q."/>
            <person name="Guo L."/>
            <person name="Fan J."/>
        </authorList>
    </citation>
    <scope>NUCLEOTIDE SEQUENCE [LARGE SCALE GENOMIC DNA]</scope>
    <source>
        <strain evidence="2 3">HZS154</strain>
    </source>
</reference>